<organism evidence="1 2">
    <name type="scientific">Symbiodinium natans</name>
    <dbReference type="NCBI Taxonomy" id="878477"/>
    <lineage>
        <taxon>Eukaryota</taxon>
        <taxon>Sar</taxon>
        <taxon>Alveolata</taxon>
        <taxon>Dinophyceae</taxon>
        <taxon>Suessiales</taxon>
        <taxon>Symbiodiniaceae</taxon>
        <taxon>Symbiodinium</taxon>
    </lineage>
</organism>
<dbReference type="OrthoDB" id="483531at2759"/>
<accession>A0A812PI37</accession>
<evidence type="ECO:0000313" key="1">
    <source>
        <dbReference type="EMBL" id="CAE7350959.1"/>
    </source>
</evidence>
<dbReference type="AlphaFoldDB" id="A0A812PI37"/>
<name>A0A812PI37_9DINO</name>
<proteinExistence type="predicted"/>
<dbReference type="EMBL" id="CAJNDS010002146">
    <property type="protein sequence ID" value="CAE7350959.1"/>
    <property type="molecule type" value="Genomic_DNA"/>
</dbReference>
<protein>
    <submittedName>
        <fullName evidence="1">Uncharacterized protein</fullName>
    </submittedName>
</protein>
<reference evidence="1" key="1">
    <citation type="submission" date="2021-02" db="EMBL/GenBank/DDBJ databases">
        <authorList>
            <person name="Dougan E. K."/>
            <person name="Rhodes N."/>
            <person name="Thang M."/>
            <person name="Chan C."/>
        </authorList>
    </citation>
    <scope>NUCLEOTIDE SEQUENCE</scope>
</reference>
<dbReference type="Proteomes" id="UP000604046">
    <property type="component" value="Unassembled WGS sequence"/>
</dbReference>
<comment type="caution">
    <text evidence="1">The sequence shown here is derived from an EMBL/GenBank/DDBJ whole genome shotgun (WGS) entry which is preliminary data.</text>
</comment>
<keyword evidence="2" id="KW-1185">Reference proteome</keyword>
<gene>
    <name evidence="1" type="ORF">SNAT2548_LOCUS18497</name>
</gene>
<evidence type="ECO:0000313" key="2">
    <source>
        <dbReference type="Proteomes" id="UP000604046"/>
    </source>
</evidence>
<sequence length="335" mass="38746">MALSSSSEGQQPQQRSPLELATLFRVQAMLWNMPRPGSQDYSDLTEFDLECVRHAGLSALEYLQKSDEHLRVHLEEIVDTLTTLRYGVSSGGDIEYIRTAMVPTQKNLPKHYPVYMQEQTQYALLMLEKHDKLLKQGMTREQENSVVFFTQTRAHAGRFWLACYQPPCSRGMPLPPAHASMGFLTRWSIALSREDKWWVLRFLRRRLMAHYRSISSVRLEGLLRVAYQVRARDDQQFRLLHLLYHHSEFTQPGAKNMLVATRLCAPEWTQLRSLEKALMIAVGDDFFSDLLVHLDYFLYVLNLLSYLVHLQHRTVYDMDDVLGAIDAELGKLGGV</sequence>